<comment type="caution">
    <text evidence="2">The sequence shown here is derived from an EMBL/GenBank/DDBJ whole genome shotgun (WGS) entry which is preliminary data.</text>
</comment>
<proteinExistence type="predicted"/>
<dbReference type="EMBL" id="VSRR010000375">
    <property type="protein sequence ID" value="MPC14736.1"/>
    <property type="molecule type" value="Genomic_DNA"/>
</dbReference>
<organism evidence="2 3">
    <name type="scientific">Portunus trituberculatus</name>
    <name type="common">Swimming crab</name>
    <name type="synonym">Neptunus trituberculatus</name>
    <dbReference type="NCBI Taxonomy" id="210409"/>
    <lineage>
        <taxon>Eukaryota</taxon>
        <taxon>Metazoa</taxon>
        <taxon>Ecdysozoa</taxon>
        <taxon>Arthropoda</taxon>
        <taxon>Crustacea</taxon>
        <taxon>Multicrustacea</taxon>
        <taxon>Malacostraca</taxon>
        <taxon>Eumalacostraca</taxon>
        <taxon>Eucarida</taxon>
        <taxon>Decapoda</taxon>
        <taxon>Pleocyemata</taxon>
        <taxon>Brachyura</taxon>
        <taxon>Eubrachyura</taxon>
        <taxon>Portunoidea</taxon>
        <taxon>Portunidae</taxon>
        <taxon>Portuninae</taxon>
        <taxon>Portunus</taxon>
    </lineage>
</organism>
<evidence type="ECO:0000256" key="1">
    <source>
        <dbReference type="SAM" id="Coils"/>
    </source>
</evidence>
<dbReference type="AlphaFoldDB" id="A0A5B7D2L4"/>
<sequence length="122" mass="14183">MEENNMRMEKCQEEKSTLKGLLDKLNLLLTSLNTAKKDKELKALEMKDEVQKLEGLVIQPGEQEKIRMMDKKIASVKEDKQGKKEHLNLLQQKMKTKTSVKEKIDKIISALQEIELERSKTE</sequence>
<keyword evidence="3" id="KW-1185">Reference proteome</keyword>
<feature type="coiled-coil region" evidence="1">
    <location>
        <begin position="8"/>
        <end position="117"/>
    </location>
</feature>
<keyword evidence="1" id="KW-0175">Coiled coil</keyword>
<evidence type="ECO:0000313" key="2">
    <source>
        <dbReference type="EMBL" id="MPC14736.1"/>
    </source>
</evidence>
<name>A0A5B7D2L4_PORTR</name>
<gene>
    <name evidence="2" type="ORF">E2C01_007507</name>
</gene>
<accession>A0A5B7D2L4</accession>
<dbReference type="Proteomes" id="UP000324222">
    <property type="component" value="Unassembled WGS sequence"/>
</dbReference>
<evidence type="ECO:0000313" key="3">
    <source>
        <dbReference type="Proteomes" id="UP000324222"/>
    </source>
</evidence>
<reference evidence="2 3" key="1">
    <citation type="submission" date="2019-05" db="EMBL/GenBank/DDBJ databases">
        <title>Another draft genome of Portunus trituberculatus and its Hox gene families provides insights of decapod evolution.</title>
        <authorList>
            <person name="Jeong J.-H."/>
            <person name="Song I."/>
            <person name="Kim S."/>
            <person name="Choi T."/>
            <person name="Kim D."/>
            <person name="Ryu S."/>
            <person name="Kim W."/>
        </authorList>
    </citation>
    <scope>NUCLEOTIDE SEQUENCE [LARGE SCALE GENOMIC DNA]</scope>
    <source>
        <tissue evidence="2">Muscle</tissue>
    </source>
</reference>
<dbReference type="OrthoDB" id="8194677at2759"/>
<protein>
    <submittedName>
        <fullName evidence="2">Uncharacterized protein</fullName>
    </submittedName>
</protein>